<keyword evidence="4" id="KW-1185">Reference proteome</keyword>
<dbReference type="GO" id="GO:0005509">
    <property type="term" value="F:calcium ion binding"/>
    <property type="evidence" value="ECO:0007669"/>
    <property type="project" value="InterPro"/>
</dbReference>
<evidence type="ECO:0000313" key="5">
    <source>
        <dbReference type="WBParaSite" id="nRc.2.0.1.t03921-RA"/>
    </source>
</evidence>
<evidence type="ECO:0000313" key="4">
    <source>
        <dbReference type="Proteomes" id="UP000887565"/>
    </source>
</evidence>
<dbReference type="AlphaFoldDB" id="A0A915HQY6"/>
<dbReference type="Gene3D" id="1.10.238.10">
    <property type="entry name" value="EF-hand"/>
    <property type="match status" value="1"/>
</dbReference>
<keyword evidence="2" id="KW-0106">Calcium</keyword>
<sequence length="168" mass="19669">MYFGQQNVALTDIPEYFTESEVEYVRQTFHLLDKDNDGFLSIDEFRNALSENGHNLSPDEILTLFTSLDLNQAGKIDLDQFLLGILKINYAVELLEETLGGGFDIMDEDEDGLVSWAVLWSFLRLRDWEWDDIQNECMWIQRFMVNGELPEFNKEEFISAQLAKYDIY</sequence>
<feature type="domain" description="EF-hand" evidence="3">
    <location>
        <begin position="20"/>
        <end position="55"/>
    </location>
</feature>
<dbReference type="PANTHER" id="PTHR23050">
    <property type="entry name" value="CALCIUM BINDING PROTEIN"/>
    <property type="match status" value="1"/>
</dbReference>
<dbReference type="InterPro" id="IPR011992">
    <property type="entry name" value="EF-hand-dom_pair"/>
</dbReference>
<reference evidence="5" key="1">
    <citation type="submission" date="2022-11" db="UniProtKB">
        <authorList>
            <consortium name="WormBaseParasite"/>
        </authorList>
    </citation>
    <scope>IDENTIFICATION</scope>
</reference>
<evidence type="ECO:0000256" key="2">
    <source>
        <dbReference type="ARBA" id="ARBA00022837"/>
    </source>
</evidence>
<name>A0A915HQY6_ROMCU</name>
<dbReference type="SUPFAM" id="SSF47473">
    <property type="entry name" value="EF-hand"/>
    <property type="match status" value="1"/>
</dbReference>
<dbReference type="Pfam" id="PF13499">
    <property type="entry name" value="EF-hand_7"/>
    <property type="match status" value="1"/>
</dbReference>
<evidence type="ECO:0000256" key="1">
    <source>
        <dbReference type="ARBA" id="ARBA00022737"/>
    </source>
</evidence>
<evidence type="ECO:0000259" key="3">
    <source>
        <dbReference type="PROSITE" id="PS50222"/>
    </source>
</evidence>
<dbReference type="InterPro" id="IPR050145">
    <property type="entry name" value="Centrin_CML-like"/>
</dbReference>
<proteinExistence type="predicted"/>
<dbReference type="Proteomes" id="UP000887565">
    <property type="component" value="Unplaced"/>
</dbReference>
<dbReference type="CDD" id="cd00051">
    <property type="entry name" value="EFh"/>
    <property type="match status" value="1"/>
</dbReference>
<dbReference type="PROSITE" id="PS00018">
    <property type="entry name" value="EF_HAND_1"/>
    <property type="match status" value="1"/>
</dbReference>
<dbReference type="WBParaSite" id="nRc.2.0.1.t03921-RA">
    <property type="protein sequence ID" value="nRc.2.0.1.t03921-RA"/>
    <property type="gene ID" value="nRc.2.0.1.g03921"/>
</dbReference>
<dbReference type="PROSITE" id="PS50222">
    <property type="entry name" value="EF_HAND_2"/>
    <property type="match status" value="1"/>
</dbReference>
<dbReference type="SMART" id="SM00054">
    <property type="entry name" value="EFh"/>
    <property type="match status" value="2"/>
</dbReference>
<protein>
    <submittedName>
        <fullName evidence="5">EF-hand domain-containing protein</fullName>
    </submittedName>
</protein>
<organism evidence="4 5">
    <name type="scientific">Romanomermis culicivorax</name>
    <name type="common">Nematode worm</name>
    <dbReference type="NCBI Taxonomy" id="13658"/>
    <lineage>
        <taxon>Eukaryota</taxon>
        <taxon>Metazoa</taxon>
        <taxon>Ecdysozoa</taxon>
        <taxon>Nematoda</taxon>
        <taxon>Enoplea</taxon>
        <taxon>Dorylaimia</taxon>
        <taxon>Mermithida</taxon>
        <taxon>Mermithoidea</taxon>
        <taxon>Mermithidae</taxon>
        <taxon>Romanomermis</taxon>
    </lineage>
</organism>
<dbReference type="InterPro" id="IPR002048">
    <property type="entry name" value="EF_hand_dom"/>
</dbReference>
<keyword evidence="1" id="KW-0677">Repeat</keyword>
<dbReference type="InterPro" id="IPR018247">
    <property type="entry name" value="EF_Hand_1_Ca_BS"/>
</dbReference>
<accession>A0A915HQY6</accession>